<gene>
    <name evidence="1" type="ORF">SAMN06269250_3346</name>
</gene>
<reference evidence="2" key="1">
    <citation type="submission" date="2017-09" db="EMBL/GenBank/DDBJ databases">
        <authorList>
            <person name="Varghese N."/>
            <person name="Submissions S."/>
        </authorList>
    </citation>
    <scope>NUCLEOTIDE SEQUENCE [LARGE SCALE GENOMIC DNA]</scope>
    <source>
        <strain evidence="2">DSM 29961</strain>
    </source>
</reference>
<dbReference type="EMBL" id="OCNH01000002">
    <property type="protein sequence ID" value="SOD90233.1"/>
    <property type="molecule type" value="Genomic_DNA"/>
</dbReference>
<feature type="non-terminal residue" evidence="1">
    <location>
        <position position="1"/>
    </location>
</feature>
<protein>
    <recommendedName>
        <fullName evidence="3">Ig-like domain-containing protein</fullName>
    </recommendedName>
</protein>
<evidence type="ECO:0008006" key="3">
    <source>
        <dbReference type="Google" id="ProtNLM"/>
    </source>
</evidence>
<proteinExistence type="predicted"/>
<dbReference type="Gene3D" id="2.60.40.10">
    <property type="entry name" value="Immunoglobulins"/>
    <property type="match status" value="2"/>
</dbReference>
<evidence type="ECO:0000313" key="2">
    <source>
        <dbReference type="Proteomes" id="UP000219452"/>
    </source>
</evidence>
<sequence>YGSGGVVLGTVSPMGNRAVLAQPRLNTVNASGSPLKQYIYALIYPTPASAECRQSAEQVVSVLPSLKAVATGGTLTCSVKSLTLTGQAQYGDGSPASSAVYSWKGPASPGGASFSSVVANPTVSVAGSYTLTVSDPACPSTMATITTSVMADTIAPILQTSMVAKSCVTCAATISAQSVGATLTWTGPDGFLATGFSQNVTTNGLYTVTATGSNGCTSRSTVNITPFNCPPAVCVPFVIRRTR</sequence>
<dbReference type="Proteomes" id="UP000219452">
    <property type="component" value="Unassembled WGS sequence"/>
</dbReference>
<dbReference type="InterPro" id="IPR013783">
    <property type="entry name" value="Ig-like_fold"/>
</dbReference>
<name>A0A286G410_9BACT</name>
<accession>A0A286G410</accession>
<dbReference type="AlphaFoldDB" id="A0A286G410"/>
<organism evidence="1 2">
    <name type="scientific">Spirosoma fluviale</name>
    <dbReference type="NCBI Taxonomy" id="1597977"/>
    <lineage>
        <taxon>Bacteria</taxon>
        <taxon>Pseudomonadati</taxon>
        <taxon>Bacteroidota</taxon>
        <taxon>Cytophagia</taxon>
        <taxon>Cytophagales</taxon>
        <taxon>Cytophagaceae</taxon>
        <taxon>Spirosoma</taxon>
    </lineage>
</organism>
<keyword evidence="2" id="KW-1185">Reference proteome</keyword>
<evidence type="ECO:0000313" key="1">
    <source>
        <dbReference type="EMBL" id="SOD90233.1"/>
    </source>
</evidence>